<organism evidence="2 3">
    <name type="scientific">Streptomyces adustus</name>
    <dbReference type="NCBI Taxonomy" id="1609272"/>
    <lineage>
        <taxon>Bacteria</taxon>
        <taxon>Bacillati</taxon>
        <taxon>Actinomycetota</taxon>
        <taxon>Actinomycetes</taxon>
        <taxon>Kitasatosporales</taxon>
        <taxon>Streptomycetaceae</taxon>
        <taxon>Streptomyces</taxon>
    </lineage>
</organism>
<keyword evidence="3" id="KW-1185">Reference proteome</keyword>
<evidence type="ECO:0000313" key="2">
    <source>
        <dbReference type="EMBL" id="MPY33509.1"/>
    </source>
</evidence>
<protein>
    <recommendedName>
        <fullName evidence="4">Sensor domain-containing protein</fullName>
    </recommendedName>
</protein>
<dbReference type="OrthoDB" id="4216974at2"/>
<dbReference type="EMBL" id="VJZD01000078">
    <property type="protein sequence ID" value="MPY33509.1"/>
    <property type="molecule type" value="Genomic_DNA"/>
</dbReference>
<reference evidence="2 3" key="1">
    <citation type="submission" date="2019-07" db="EMBL/GenBank/DDBJ databases">
        <title>New species of Amycolatopsis and Streptomyces.</title>
        <authorList>
            <person name="Duangmal K."/>
            <person name="Teo W.F.A."/>
            <person name="Lipun K."/>
        </authorList>
    </citation>
    <scope>NUCLEOTIDE SEQUENCE [LARGE SCALE GENOMIC DNA]</scope>
    <source>
        <strain evidence="2 3">NBRC 109810</strain>
    </source>
</reference>
<evidence type="ECO:0008006" key="4">
    <source>
        <dbReference type="Google" id="ProtNLM"/>
    </source>
</evidence>
<comment type="caution">
    <text evidence="2">The sequence shown here is derived from an EMBL/GenBank/DDBJ whole genome shotgun (WGS) entry which is preliminary data.</text>
</comment>
<dbReference type="AlphaFoldDB" id="A0A5N8VEN0"/>
<evidence type="ECO:0000313" key="3">
    <source>
        <dbReference type="Proteomes" id="UP000325849"/>
    </source>
</evidence>
<dbReference type="RefSeq" id="WP_152890018.1">
    <property type="nucleotide sequence ID" value="NZ_VJZD01000078.1"/>
</dbReference>
<name>A0A5N8VEN0_9ACTN</name>
<dbReference type="Proteomes" id="UP000325849">
    <property type="component" value="Unassembled WGS sequence"/>
</dbReference>
<sequence length="230" mass="23369">MFDNQATGKKFSRRGRTAAVAASIGGALLAVGIGITPAVAHASSSSRPATPPTAGSAAPGLGSDNLIQSDDFFQQGLIPVGATVDLTGKQALSACSGETTMRALTKGSAGAYADVTWTFDTSGSLLTEAVADGSTDASAVSYENQLNKVVRGCRNEPSGHWYYGQGHAITVPAGEGNWYPAFTGDGKVSGGVAVIRSGHRFGIVELTGQPSDDPAYMKGMAAAAINRLAD</sequence>
<evidence type="ECO:0000256" key="1">
    <source>
        <dbReference type="SAM" id="MobiDB-lite"/>
    </source>
</evidence>
<feature type="region of interest" description="Disordered" evidence="1">
    <location>
        <begin position="42"/>
        <end position="61"/>
    </location>
</feature>
<accession>A0A5N8VEN0</accession>
<gene>
    <name evidence="2" type="ORF">FNH09_20330</name>
</gene>
<proteinExistence type="predicted"/>